<organism evidence="2 3">
    <name type="scientific">Vigna mungo</name>
    <name type="common">Black gram</name>
    <name type="synonym">Phaseolus mungo</name>
    <dbReference type="NCBI Taxonomy" id="3915"/>
    <lineage>
        <taxon>Eukaryota</taxon>
        <taxon>Viridiplantae</taxon>
        <taxon>Streptophyta</taxon>
        <taxon>Embryophyta</taxon>
        <taxon>Tracheophyta</taxon>
        <taxon>Spermatophyta</taxon>
        <taxon>Magnoliopsida</taxon>
        <taxon>eudicotyledons</taxon>
        <taxon>Gunneridae</taxon>
        <taxon>Pentapetalae</taxon>
        <taxon>rosids</taxon>
        <taxon>fabids</taxon>
        <taxon>Fabales</taxon>
        <taxon>Fabaceae</taxon>
        <taxon>Papilionoideae</taxon>
        <taxon>50 kb inversion clade</taxon>
        <taxon>NPAAA clade</taxon>
        <taxon>indigoferoid/millettioid clade</taxon>
        <taxon>Phaseoleae</taxon>
        <taxon>Vigna</taxon>
    </lineage>
</organism>
<dbReference type="EMBL" id="CP144700">
    <property type="protein sequence ID" value="WVZ24836.1"/>
    <property type="molecule type" value="Genomic_DNA"/>
</dbReference>
<dbReference type="AlphaFoldDB" id="A0AAQ3P9Y3"/>
<dbReference type="PANTHER" id="PTHR36484:SF2">
    <property type="entry name" value="OS01G0558700 PROTEIN"/>
    <property type="match status" value="1"/>
</dbReference>
<feature type="compositionally biased region" description="Polar residues" evidence="1">
    <location>
        <begin position="1"/>
        <end position="11"/>
    </location>
</feature>
<keyword evidence="3" id="KW-1185">Reference proteome</keyword>
<proteinExistence type="predicted"/>
<feature type="compositionally biased region" description="Basic residues" evidence="1">
    <location>
        <begin position="19"/>
        <end position="29"/>
    </location>
</feature>
<evidence type="ECO:0000256" key="1">
    <source>
        <dbReference type="SAM" id="MobiDB-lite"/>
    </source>
</evidence>
<protein>
    <submittedName>
        <fullName evidence="2">Uncharacterized protein</fullName>
    </submittedName>
</protein>
<evidence type="ECO:0000313" key="2">
    <source>
        <dbReference type="EMBL" id="WVZ24836.1"/>
    </source>
</evidence>
<accession>A0AAQ3P9Y3</accession>
<sequence>MSVKKSVSLNGGSAIANLKGKKSSKRRRFDRPFSSVELSMEPGKQLKDMDSNKLKADIKKWAKAVVAYARQISGSFGKTPLCCTRARSQTRALDFVNGRNVGKKQGGSNACLWEGLASICVTIPFVLL</sequence>
<dbReference type="Proteomes" id="UP001374535">
    <property type="component" value="Chromosome 1"/>
</dbReference>
<dbReference type="PANTHER" id="PTHR36484">
    <property type="entry name" value="OS01G0558700 PROTEIN"/>
    <property type="match status" value="1"/>
</dbReference>
<name>A0AAQ3P9Y3_VIGMU</name>
<feature type="region of interest" description="Disordered" evidence="1">
    <location>
        <begin position="1"/>
        <end position="31"/>
    </location>
</feature>
<gene>
    <name evidence="2" type="ORF">V8G54_003380</name>
</gene>
<reference evidence="2 3" key="1">
    <citation type="journal article" date="2023" name="Life. Sci Alliance">
        <title>Evolutionary insights into 3D genome organization and epigenetic landscape of Vigna mungo.</title>
        <authorList>
            <person name="Junaid A."/>
            <person name="Singh B."/>
            <person name="Bhatia S."/>
        </authorList>
    </citation>
    <scope>NUCLEOTIDE SEQUENCE [LARGE SCALE GENOMIC DNA]</scope>
    <source>
        <strain evidence="2">Urdbean</strain>
    </source>
</reference>
<evidence type="ECO:0000313" key="3">
    <source>
        <dbReference type="Proteomes" id="UP001374535"/>
    </source>
</evidence>